<evidence type="ECO:0000313" key="3">
    <source>
        <dbReference type="EMBL" id="KAF1842668.1"/>
    </source>
</evidence>
<accession>A0A9P4GBB1</accession>
<reference evidence="3" key="1">
    <citation type="submission" date="2020-01" db="EMBL/GenBank/DDBJ databases">
        <authorList>
            <consortium name="DOE Joint Genome Institute"/>
            <person name="Haridas S."/>
            <person name="Albert R."/>
            <person name="Binder M."/>
            <person name="Bloem J."/>
            <person name="Labutti K."/>
            <person name="Salamov A."/>
            <person name="Andreopoulos B."/>
            <person name="Baker S.E."/>
            <person name="Barry K."/>
            <person name="Bills G."/>
            <person name="Bluhm B.H."/>
            <person name="Cannon C."/>
            <person name="Castanera R."/>
            <person name="Culley D.E."/>
            <person name="Daum C."/>
            <person name="Ezra D."/>
            <person name="Gonzalez J.B."/>
            <person name="Henrissat B."/>
            <person name="Kuo A."/>
            <person name="Liang C."/>
            <person name="Lipzen A."/>
            <person name="Lutzoni F."/>
            <person name="Magnuson J."/>
            <person name="Mondo S."/>
            <person name="Nolan M."/>
            <person name="Ohm R."/>
            <person name="Pangilinan J."/>
            <person name="Park H.-J."/>
            <person name="Ramirez L."/>
            <person name="Alfaro M."/>
            <person name="Sun H."/>
            <person name="Tritt A."/>
            <person name="Yoshinaga Y."/>
            <person name="Zwiers L.-H."/>
            <person name="Turgeon B.G."/>
            <person name="Goodwin S.B."/>
            <person name="Spatafora J.W."/>
            <person name="Crous P.W."/>
            <person name="Grigoriev I.V."/>
        </authorList>
    </citation>
    <scope>NUCLEOTIDE SEQUENCE</scope>
    <source>
        <strain evidence="3">CBS 394.84</strain>
    </source>
</reference>
<dbReference type="AlphaFoldDB" id="A0A9P4GBB1"/>
<evidence type="ECO:0000313" key="4">
    <source>
        <dbReference type="Proteomes" id="UP000800039"/>
    </source>
</evidence>
<keyword evidence="2" id="KW-0732">Signal</keyword>
<feature type="chain" id="PRO_5040440243" description="Secreted protein" evidence="2">
    <location>
        <begin position="18"/>
        <end position="80"/>
    </location>
</feature>
<dbReference type="RefSeq" id="XP_040785231.1">
    <property type="nucleotide sequence ID" value="XM_040933607.1"/>
</dbReference>
<feature type="signal peptide" evidence="2">
    <location>
        <begin position="1"/>
        <end position="17"/>
    </location>
</feature>
<protein>
    <recommendedName>
        <fullName evidence="5">Secreted protein</fullName>
    </recommendedName>
</protein>
<name>A0A9P4GBB1_9PLEO</name>
<dbReference type="EMBL" id="ML976617">
    <property type="protein sequence ID" value="KAF1842668.1"/>
    <property type="molecule type" value="Genomic_DNA"/>
</dbReference>
<organism evidence="3 4">
    <name type="scientific">Cucurbitaria berberidis CBS 394.84</name>
    <dbReference type="NCBI Taxonomy" id="1168544"/>
    <lineage>
        <taxon>Eukaryota</taxon>
        <taxon>Fungi</taxon>
        <taxon>Dikarya</taxon>
        <taxon>Ascomycota</taxon>
        <taxon>Pezizomycotina</taxon>
        <taxon>Dothideomycetes</taxon>
        <taxon>Pleosporomycetidae</taxon>
        <taxon>Pleosporales</taxon>
        <taxon>Pleosporineae</taxon>
        <taxon>Cucurbitariaceae</taxon>
        <taxon>Cucurbitaria</taxon>
    </lineage>
</organism>
<proteinExistence type="predicted"/>
<feature type="compositionally biased region" description="Basic and acidic residues" evidence="1">
    <location>
        <begin position="25"/>
        <end position="34"/>
    </location>
</feature>
<dbReference type="Proteomes" id="UP000800039">
    <property type="component" value="Unassembled WGS sequence"/>
</dbReference>
<dbReference type="GeneID" id="63850858"/>
<gene>
    <name evidence="3" type="ORF">K460DRAFT_367622</name>
</gene>
<comment type="caution">
    <text evidence="3">The sequence shown here is derived from an EMBL/GenBank/DDBJ whole genome shotgun (WGS) entry which is preliminary data.</text>
</comment>
<sequence length="80" mass="9152">MALLLLVLMSRVFPFLMQHCEQEKIGKWSRERARPSTSARGAQQHGGRRAATGEDGTRRERQRHVCARRFGLIQAATRGY</sequence>
<evidence type="ECO:0000256" key="1">
    <source>
        <dbReference type="SAM" id="MobiDB-lite"/>
    </source>
</evidence>
<feature type="region of interest" description="Disordered" evidence="1">
    <location>
        <begin position="25"/>
        <end position="61"/>
    </location>
</feature>
<evidence type="ECO:0000256" key="2">
    <source>
        <dbReference type="SAM" id="SignalP"/>
    </source>
</evidence>
<evidence type="ECO:0008006" key="5">
    <source>
        <dbReference type="Google" id="ProtNLM"/>
    </source>
</evidence>
<keyword evidence="4" id="KW-1185">Reference proteome</keyword>